<dbReference type="Pfam" id="PF10989">
    <property type="entry name" value="DUF2808"/>
    <property type="match status" value="1"/>
</dbReference>
<evidence type="ECO:0000313" key="1">
    <source>
        <dbReference type="EMBL" id="MCC0175923.1"/>
    </source>
</evidence>
<evidence type="ECO:0000313" key="2">
    <source>
        <dbReference type="Proteomes" id="UP000729733"/>
    </source>
</evidence>
<comment type="caution">
    <text evidence="1">The sequence shown here is derived from an EMBL/GenBank/DDBJ whole genome shotgun (WGS) entry which is preliminary data.</text>
</comment>
<keyword evidence="2" id="KW-1185">Reference proteome</keyword>
<proteinExistence type="predicted"/>
<dbReference type="Proteomes" id="UP000729733">
    <property type="component" value="Unassembled WGS sequence"/>
</dbReference>
<name>A0A964BM35_9CYAN</name>
<protein>
    <submittedName>
        <fullName evidence="1">DUF2808 domain-containing protein</fullName>
    </submittedName>
</protein>
<gene>
    <name evidence="1" type="ORF">I4641_02875</name>
</gene>
<dbReference type="AlphaFoldDB" id="A0A964BM35"/>
<dbReference type="InterPro" id="IPR021256">
    <property type="entry name" value="DUF2808"/>
</dbReference>
<dbReference type="EMBL" id="JADWDC010000004">
    <property type="protein sequence ID" value="MCC0175923.1"/>
    <property type="molecule type" value="Genomic_DNA"/>
</dbReference>
<accession>A0A964BM35</accession>
<organism evidence="1 2">
    <name type="scientific">Waterburya agarophytonicola KI4</name>
    <dbReference type="NCBI Taxonomy" id="2874699"/>
    <lineage>
        <taxon>Bacteria</taxon>
        <taxon>Bacillati</taxon>
        <taxon>Cyanobacteriota</taxon>
        <taxon>Cyanophyceae</taxon>
        <taxon>Pleurocapsales</taxon>
        <taxon>Hyellaceae</taxon>
        <taxon>Waterburya</taxon>
        <taxon>Waterburya agarophytonicola</taxon>
    </lineage>
</organism>
<sequence>MLKNVFVSSALTISTLSIGINSLVLKPSRAVELTDGRRAFESSLNLTRAAANFNSRNNSAARYQFTIEVPEDAGEALKSVKITQKENSDTVIFKTDKSKASLGSSLSGDNIPLAAVGGESQPGETTVVFDTPVEPGNTVTISVKPKQNPSVDGVYLFGIAAYPNGENSPGLYLGSGRIHITE</sequence>
<dbReference type="RefSeq" id="WP_229638934.1">
    <property type="nucleotide sequence ID" value="NZ_JADWDC010000004.1"/>
</dbReference>
<reference evidence="1" key="1">
    <citation type="journal article" date="2021" name="Antonie Van Leeuwenhoek">
        <title>Draft genome and description of Waterburya agarophytonicola gen. nov. sp. nov. (Pleurocapsales, Cyanobacteria): a seaweed symbiont.</title>
        <authorList>
            <person name="Bonthond G."/>
            <person name="Shalygin S."/>
            <person name="Bayer T."/>
            <person name="Weinberger F."/>
        </authorList>
    </citation>
    <scope>NUCLEOTIDE SEQUENCE</scope>
    <source>
        <strain evidence="1">KI4</strain>
    </source>
</reference>